<protein>
    <submittedName>
        <fullName evidence="2">Uncharacterized protein</fullName>
    </submittedName>
</protein>
<feature type="transmembrane region" description="Helical" evidence="1">
    <location>
        <begin position="234"/>
        <end position="252"/>
    </location>
</feature>
<dbReference type="InParanoid" id="A0A7M7LPA8"/>
<feature type="transmembrane region" description="Helical" evidence="1">
    <location>
        <begin position="165"/>
        <end position="184"/>
    </location>
</feature>
<feature type="transmembrane region" description="Helical" evidence="1">
    <location>
        <begin position="264"/>
        <end position="285"/>
    </location>
</feature>
<feature type="transmembrane region" description="Helical" evidence="1">
    <location>
        <begin position="60"/>
        <end position="79"/>
    </location>
</feature>
<reference evidence="3" key="1">
    <citation type="submission" date="2015-02" db="EMBL/GenBank/DDBJ databases">
        <title>Genome sequencing for Strongylocentrotus purpuratus.</title>
        <authorList>
            <person name="Murali S."/>
            <person name="Liu Y."/>
            <person name="Vee V."/>
            <person name="English A."/>
            <person name="Wang M."/>
            <person name="Skinner E."/>
            <person name="Han Y."/>
            <person name="Muzny D.M."/>
            <person name="Worley K.C."/>
            <person name="Gibbs R.A."/>
        </authorList>
    </citation>
    <scope>NUCLEOTIDE SEQUENCE</scope>
</reference>
<keyword evidence="1" id="KW-1133">Transmembrane helix</keyword>
<dbReference type="RefSeq" id="XP_003726028.1">
    <property type="nucleotide sequence ID" value="XM_003725980.3"/>
</dbReference>
<keyword evidence="3" id="KW-1185">Reference proteome</keyword>
<evidence type="ECO:0000313" key="3">
    <source>
        <dbReference type="Proteomes" id="UP000007110"/>
    </source>
</evidence>
<dbReference type="KEGG" id="spu:100889675"/>
<proteinExistence type="predicted"/>
<accession>A0A7M7LPA8</accession>
<name>A0A7M7LPA8_STRPU</name>
<feature type="transmembrane region" description="Helical" evidence="1">
    <location>
        <begin position="124"/>
        <end position="145"/>
    </location>
</feature>
<sequence>MDVVPPLTLLVTTGYILLLFFNFQAGIGPDSDLSLGLFRNSLTNMSDNYPTPITPAGYTFAIWGLIYSWFASWLVYVITTLFRTNDKGPVYLNPPTTSPAFLIAVFLNLTLSVLWLFANDRTTFILSLAALAGMTTTLYIAISIATSRMYEYLFVFKEYGVFDLWANRVLVHNGLALYATWTTISTKVNLSTTLIYTFGVDEDTTTYISFAVLATQLVTYFLLDCFVYDRYFRYILIVYPAALWSLGGILVANVRDPTSPQAVIGSTLFAIVFVFFVIKTILVIIRNPVYVIAKQEKADGIAYSRMV</sequence>
<dbReference type="OrthoDB" id="5586934at2759"/>
<dbReference type="PANTHER" id="PTHR33802:SF1">
    <property type="entry name" value="XK-RELATED PROTEIN"/>
    <property type="match status" value="1"/>
</dbReference>
<dbReference type="OMA" id="DLWANRI"/>
<dbReference type="EnsemblMetazoa" id="XM_003725980">
    <property type="protein sequence ID" value="XP_003726028"/>
    <property type="gene ID" value="LOC100889675"/>
</dbReference>
<dbReference type="PANTHER" id="PTHR33802">
    <property type="entry name" value="SI:CH211-161H7.5-RELATED"/>
    <property type="match status" value="1"/>
</dbReference>
<dbReference type="GeneID" id="100889675"/>
<dbReference type="Proteomes" id="UP000007110">
    <property type="component" value="Unassembled WGS sequence"/>
</dbReference>
<keyword evidence="1" id="KW-0812">Transmembrane</keyword>
<keyword evidence="1" id="KW-0472">Membrane</keyword>
<evidence type="ECO:0000313" key="2">
    <source>
        <dbReference type="EnsemblMetazoa" id="XP_003726028"/>
    </source>
</evidence>
<feature type="transmembrane region" description="Helical" evidence="1">
    <location>
        <begin position="100"/>
        <end position="118"/>
    </location>
</feature>
<dbReference type="AlphaFoldDB" id="A0A7M7LPA8"/>
<evidence type="ECO:0000256" key="1">
    <source>
        <dbReference type="SAM" id="Phobius"/>
    </source>
</evidence>
<feature type="transmembrane region" description="Helical" evidence="1">
    <location>
        <begin position="7"/>
        <end position="27"/>
    </location>
</feature>
<organism evidence="2 3">
    <name type="scientific">Strongylocentrotus purpuratus</name>
    <name type="common">Purple sea urchin</name>
    <dbReference type="NCBI Taxonomy" id="7668"/>
    <lineage>
        <taxon>Eukaryota</taxon>
        <taxon>Metazoa</taxon>
        <taxon>Echinodermata</taxon>
        <taxon>Eleutherozoa</taxon>
        <taxon>Echinozoa</taxon>
        <taxon>Echinoidea</taxon>
        <taxon>Euechinoidea</taxon>
        <taxon>Echinacea</taxon>
        <taxon>Camarodonta</taxon>
        <taxon>Echinidea</taxon>
        <taxon>Strongylocentrotidae</taxon>
        <taxon>Strongylocentrotus</taxon>
    </lineage>
</organism>
<feature type="transmembrane region" description="Helical" evidence="1">
    <location>
        <begin position="204"/>
        <end position="222"/>
    </location>
</feature>
<reference evidence="2" key="2">
    <citation type="submission" date="2021-01" db="UniProtKB">
        <authorList>
            <consortium name="EnsemblMetazoa"/>
        </authorList>
    </citation>
    <scope>IDENTIFICATION</scope>
</reference>